<keyword evidence="3 4" id="KW-0808">Transferase</keyword>
<dbReference type="RefSeq" id="WP_113955688.1">
    <property type="nucleotide sequence ID" value="NZ_QNRT01000007.1"/>
</dbReference>
<name>A0A395JFI8_9GAMM</name>
<dbReference type="InterPro" id="IPR000794">
    <property type="entry name" value="Beta-ketoacyl_synthase"/>
</dbReference>
<dbReference type="PROSITE" id="PS52004">
    <property type="entry name" value="KS3_2"/>
    <property type="match status" value="1"/>
</dbReference>
<sequence>MTRLPVIVGFGGYNAAGRSSFHHAYRRTILHSLSDEKRVSTLLSLACLMRLVRFEDGQYISDDGEVMTPVQVADTYQSTIESNTLIRRIHASMFDPDKVLASTEFDLNSDETSQFVVRRRDLPQPLPANWQVEALDERTVKVTIDGSISVRMNTVRPMDVQSAGILPTGFLPADQYESRFHPRGLQLTVLGASDAMNSVGIPWDTIMQHISPDQVAVFAASGLGQTDDYGIGGYMQARSHGGRATSKQMALGLNSMPADFVNAYMCGSVGTTGAATGACATFLYNLRLGVDDIVAGRHRLVICGSSEAPVTPEVMEGFAAMSALGTDDRLAKLDGTETADHRRASRPFGENAGFTMGESTQYFVLMDDELALELGADIYGAVPNVFVNADGFKKSISSPGAGNYITVSKAVAAAQAIVGKEAVKERSFIQAHGSSTPQNRITESMIFDKVAKGFDIEKWPVTAVKAFVGHPLGPASGDQLANTLGVFADGIIPGIKTTEKVADDVFDDRLDIVLTDKAAKMDVAFLNSKGFGGNNATAIVLSPSVVESMLTHRYGDQKFQAYCDKREAVRAVAKEYDDKALQGDLQIIYNFGSGIIEEHEISVTEAALSIERFANAIPLEFANPYADMTDG</sequence>
<comment type="pathway">
    <text evidence="1">Lipid metabolism; fatty acid biosynthesis.</text>
</comment>
<dbReference type="InterPro" id="IPR014030">
    <property type="entry name" value="Ketoacyl_synth_N"/>
</dbReference>
<dbReference type="PANTHER" id="PTHR11712">
    <property type="entry name" value="POLYKETIDE SYNTHASE-RELATED"/>
    <property type="match status" value="1"/>
</dbReference>
<dbReference type="InterPro" id="IPR020841">
    <property type="entry name" value="PKS_Beta-ketoAc_synthase_dom"/>
</dbReference>
<evidence type="ECO:0000256" key="1">
    <source>
        <dbReference type="ARBA" id="ARBA00005194"/>
    </source>
</evidence>
<reference evidence="6 7" key="1">
    <citation type="submission" date="2018-06" db="EMBL/GenBank/DDBJ databases">
        <title>Genomic Encyclopedia of Type Strains, Phase IV (KMG-IV): sequencing the most valuable type-strain genomes for metagenomic binning, comparative biology and taxonomic classification.</title>
        <authorList>
            <person name="Goeker M."/>
        </authorList>
    </citation>
    <scope>NUCLEOTIDE SEQUENCE [LARGE SCALE GENOMIC DNA]</scope>
    <source>
        <strain evidence="6 7">DSM 24032</strain>
    </source>
</reference>
<dbReference type="GO" id="GO:0005829">
    <property type="term" value="C:cytosol"/>
    <property type="evidence" value="ECO:0007669"/>
    <property type="project" value="TreeGrafter"/>
</dbReference>
<comment type="similarity">
    <text evidence="2 4">Belongs to the thiolase-like superfamily. Beta-ketoacyl-ACP synthases family.</text>
</comment>
<dbReference type="GO" id="GO:0006633">
    <property type="term" value="P:fatty acid biosynthetic process"/>
    <property type="evidence" value="ECO:0007669"/>
    <property type="project" value="TreeGrafter"/>
</dbReference>
<dbReference type="AlphaFoldDB" id="A0A395JFI8"/>
<evidence type="ECO:0000256" key="2">
    <source>
        <dbReference type="ARBA" id="ARBA00008467"/>
    </source>
</evidence>
<dbReference type="InterPro" id="IPR016039">
    <property type="entry name" value="Thiolase-like"/>
</dbReference>
<keyword evidence="7" id="KW-1185">Reference proteome</keyword>
<dbReference type="Pfam" id="PF00109">
    <property type="entry name" value="ketoacyl-synt"/>
    <property type="match status" value="1"/>
</dbReference>
<comment type="caution">
    <text evidence="6">The sequence shown here is derived from an EMBL/GenBank/DDBJ whole genome shotgun (WGS) entry which is preliminary data.</text>
</comment>
<dbReference type="PANTHER" id="PTHR11712:SF336">
    <property type="entry name" value="3-OXOACYL-[ACYL-CARRIER-PROTEIN] SYNTHASE, MITOCHONDRIAL"/>
    <property type="match status" value="1"/>
</dbReference>
<dbReference type="OrthoDB" id="9784825at2"/>
<dbReference type="Gene3D" id="3.40.47.10">
    <property type="match status" value="1"/>
</dbReference>
<evidence type="ECO:0000256" key="3">
    <source>
        <dbReference type="ARBA" id="ARBA00022679"/>
    </source>
</evidence>
<accession>A0A395JFI8</accession>
<evidence type="ECO:0000313" key="6">
    <source>
        <dbReference type="EMBL" id="RBP48427.1"/>
    </source>
</evidence>
<dbReference type="CDD" id="cd00828">
    <property type="entry name" value="elong_cond_enzymes"/>
    <property type="match status" value="1"/>
</dbReference>
<evidence type="ECO:0000256" key="4">
    <source>
        <dbReference type="RuleBase" id="RU003694"/>
    </source>
</evidence>
<organism evidence="6 7">
    <name type="scientific">Arenicella xantha</name>
    <dbReference type="NCBI Taxonomy" id="644221"/>
    <lineage>
        <taxon>Bacteria</taxon>
        <taxon>Pseudomonadati</taxon>
        <taxon>Pseudomonadota</taxon>
        <taxon>Gammaproteobacteria</taxon>
        <taxon>Arenicellales</taxon>
        <taxon>Arenicellaceae</taxon>
        <taxon>Arenicella</taxon>
    </lineage>
</organism>
<feature type="domain" description="Ketosynthase family 3 (KS3)" evidence="5">
    <location>
        <begin position="1"/>
        <end position="542"/>
    </location>
</feature>
<dbReference type="SUPFAM" id="SSF53901">
    <property type="entry name" value="Thiolase-like"/>
    <property type="match status" value="2"/>
</dbReference>
<dbReference type="SMART" id="SM00825">
    <property type="entry name" value="PKS_KS"/>
    <property type="match status" value="1"/>
</dbReference>
<evidence type="ECO:0000259" key="5">
    <source>
        <dbReference type="PROSITE" id="PS52004"/>
    </source>
</evidence>
<protein>
    <submittedName>
        <fullName evidence="6">Acetoacetyl-[acyl-carrier protein] synthase</fullName>
    </submittedName>
</protein>
<dbReference type="InterPro" id="IPR047224">
    <property type="entry name" value="FAS_alpha_su_C"/>
</dbReference>
<dbReference type="Proteomes" id="UP000253083">
    <property type="component" value="Unassembled WGS sequence"/>
</dbReference>
<dbReference type="Pfam" id="PF02801">
    <property type="entry name" value="Ketoacyl-synt_C"/>
    <property type="match status" value="1"/>
</dbReference>
<dbReference type="EMBL" id="QNRT01000007">
    <property type="protein sequence ID" value="RBP48427.1"/>
    <property type="molecule type" value="Genomic_DNA"/>
</dbReference>
<gene>
    <name evidence="6" type="ORF">DFR28_10729</name>
</gene>
<proteinExistence type="inferred from homology"/>
<evidence type="ECO:0000313" key="7">
    <source>
        <dbReference type="Proteomes" id="UP000253083"/>
    </source>
</evidence>
<dbReference type="GO" id="GO:0004315">
    <property type="term" value="F:3-oxoacyl-[acyl-carrier-protein] synthase activity"/>
    <property type="evidence" value="ECO:0007669"/>
    <property type="project" value="TreeGrafter"/>
</dbReference>
<dbReference type="InParanoid" id="A0A395JFI8"/>
<dbReference type="InterPro" id="IPR014031">
    <property type="entry name" value="Ketoacyl_synth_C"/>
</dbReference>